<name>G6EZW1_9PROT</name>
<dbReference type="STRING" id="1088868.CIN_01160"/>
<dbReference type="Proteomes" id="UP000005939">
    <property type="component" value="Unassembled WGS sequence"/>
</dbReference>
<reference evidence="1 2" key="1">
    <citation type="submission" date="2011-10" db="EMBL/GenBank/DDBJ databases">
        <title>Genome Sequence of Commensalibacter intestini A911, isolated from Drosophila gut.</title>
        <authorList>
            <person name="Lee W.-J."/>
            <person name="Kim E.-K."/>
        </authorList>
    </citation>
    <scope>NUCLEOTIDE SEQUENCE [LARGE SCALE GENOMIC DNA]</scope>
    <source>
        <strain evidence="1 2">A911</strain>
    </source>
</reference>
<protein>
    <submittedName>
        <fullName evidence="1">Uncharacterized protein</fullName>
    </submittedName>
</protein>
<evidence type="ECO:0000313" key="1">
    <source>
        <dbReference type="EMBL" id="EHD14185.1"/>
    </source>
</evidence>
<comment type="caution">
    <text evidence="1">The sequence shown here is derived from an EMBL/GenBank/DDBJ whole genome shotgun (WGS) entry which is preliminary data.</text>
</comment>
<sequence>MTPSIFNLTKWSLSRPILGEKAATTDTIDITKMTSAIQRQKTNRRRIF</sequence>
<proteinExistence type="predicted"/>
<gene>
    <name evidence="1" type="ORF">CIN_01160</name>
</gene>
<evidence type="ECO:0000313" key="2">
    <source>
        <dbReference type="Proteomes" id="UP000005939"/>
    </source>
</evidence>
<dbReference type="EMBL" id="AGFR01000003">
    <property type="protein sequence ID" value="EHD14185.1"/>
    <property type="molecule type" value="Genomic_DNA"/>
</dbReference>
<accession>G6EZW1</accession>
<dbReference type="AlphaFoldDB" id="G6EZW1"/>
<organism evidence="1 2">
    <name type="scientific">Commensalibacter intestini A911</name>
    <dbReference type="NCBI Taxonomy" id="1088868"/>
    <lineage>
        <taxon>Bacteria</taxon>
        <taxon>Pseudomonadati</taxon>
        <taxon>Pseudomonadota</taxon>
        <taxon>Alphaproteobacteria</taxon>
        <taxon>Acetobacterales</taxon>
        <taxon>Acetobacteraceae</taxon>
    </lineage>
</organism>